<sequence>MWEMKASLMALVSMAMWLLGGPPGAEALNSCPLLPISPTYCAPVNSVNVTVPSDQAALCTAFTLPQFACAKSTNLTSSQLAAILSCHITGPAVALDQNAFLLLFHQVSVETLRLALNHISVQVDSTQIPTDTKQLILTAAWDVAKTDPQARNAGFLASWFGETLHAYLPTIDLGILECLSQLPVQCDGLAAIVQALDSVYPSMDSSRQWAVASWIKRFLTTFECPKSSSQEWIMVNWGSFRNHVSYAELVGTWRAFDGADALSALTGPQLAEFTTSQDALANATLAPRLLQLLNHSDIRFTEAFLEALPGPLQNSSESKALLETLLHKLAHTLPDLCSPTLKRWFQELLTGLLPAFDVELLKLLPTQVGCTDFQAMYKGLDLVQAVLAPPTQEAVFQARRNYLRQQASKEGSACTFSAANSRIWLQDNFGLSSVFANYSDFLQLNPGFKGFEVTDLLTATQLGELLISSNILVDTTKVDAESNALKVIETFQQRNISELQIFLQAVTSLATQRNITSITNARVSRAILTGIFQVLRAELPSMSPANVEEWFGGNLTLYLTYITSRELTILTPVASCQQLQAIVKGVDLAFDHMGTDTRSDVARWVVGVIPSLGCSMSGDGLDHTFWRFKTIVNITDLVAIDQNFDVIQRVEELLPFQLGQLWTIPGAISVTIAQKVFDRLAAIPGAQTLVDFWDELSSPQAKPGNVSVDVRHTMLVRTLEHLGSQLPTLAESQVHQWLEKRLASVLDTIDASVLHHIPVTLPCGPYRALVAAISTRYKDLVQSQKRDVFNFLKSFLTQKSRNTGPACDGRTNTRNWFTKYLGRFSQEATYLQLVSYHQRFDVGAVLDLLTNNQLGYALACSDLLTTTELDPRFTRFFQQSTTEAVHQILTTFTRTARSGSSQCRIRVLPPAEPAKWLLTSFLTLTSVERETFTTTDWNTTFQEELVFFLPMFNESTLALVVPRDVPSLVTIVSSLNTAHSLMPEASRRAVALWILQHLRTLNAVPVEPFIEWIKTMWGSFFSEVTLEEVKSLSGNFNPADVLSYLDVRQRVEFMVTPDVLSNVTAVRAVLESLMSSQDRISLATMDQFLAEFNLALTKVKSPALPTHVRQSILDILLPSLALHFTAFSGKDYELWFHENLHLLLPDISAQGLSLLPLDLSYSSYSAIVQAFSDVFSQCSPQTSQNIYGFIQNVLSYQLRVSGSVFPQAYNNSQSYLQLFGPFLSFANYTELLTFYPAFNGYEVLERLSAQQLGEMMLVGGATRNERSAIRILIEMERRPFGDIAEFLARFNAVAQLQGVTILPDARVRALTLESIFQLLPFRTFTAQDYDFWFGHLLPLFLPSLNSRLLLLIPQDIDCRAQQNLVAALDGVFDHLTDDQRILVHNWIRSYLEAHLQTQGTTCSADATSSLWITHNYRRFRAFATMEEFSTLNLNFEGFSALTELSVGQLAQVMVQTGAIADEATILKVMGQISTTLDLAQFFNSLNALSQAQLQGSVHASLLLGLAFRHLSQHFPKFQSTDFAYWFQSGLQNVLQAVNETFVAQIPLTISCDAYQNILKGFNNVYQLIPAPKAPSVYGFCKAFLTARAQSGTPCGHDIPSSEVWLDTYLGNFSIFADYQDLLYWNAKLQGLSLLDKMTPIQLASFIIQSGTISLEKDMDLVLARLQSMPAEAVDQFLSQLTMELKLSTGAIRNVVVRRKMLKQLVGQVQGGFLSWRPEDWTLFLSTKLLPLLPSLGAEDTQLLLSYISGCDSFQAFVASLGAAYSSMAPENRQGVAQSLVAFLGIQANTTGSACDGSMEATMSSQDWLWKNLGPFAFDADYGDFIKLKDDFNGFDVQENLTSTQLAHVFFTPGVLEDFSLVSTLLLTLESRTMSGMIAFVTEFVTMAQQQGISALTNVPVRDAMFAVIFNKVHPRLTRLSPQEYKDWFRYKLGLWLPSITAEALAGLPKNMPCGIFQIVMGSLEQSFSQMAPTTRQNVFNFAQGYLVSRPVQTGAPCSENTQGSLGWLQANLGSFSSLASYNDLVKLYRDFNAMDTLSTLSPEQVAGFLVTSDILRDSVRVGRVMASLNTADIGPFLDAFNKEAREHHLTQLPNAEVGRTILGQILCHLSPSMLTFGPEEYTAWFGDKLALFLTGLDAQNFGSLPIDMSCDSLAALVQVLDTHKANGTYEHPADIYAFVQQVLMTQKQNTGSACAQDAVTDQLWLRKYFGTFSSYASYKDLITLKGDFQGLDSLDLVSDSVLAQITTHSGIIYSPSASGSVLEAIRTRKDPLSHLSSYLEDFNTFILKSPDLLANSKVQDVMMFKAADMIFPEVPTMSSEKAKEWFARLKVLLPGVNSTSLEMLPLSMTCSHYQAFIKAIGGVFQELSPQQKQAVYGFQKKYLAAQFAETGSACNRQGSDTRDWLQMNLGPFCSQALLSDLQALYPNFDGVQGLDVKTPRQMAHLIVTSNLHSLESSHDILQALSRDLCLDVSTFMTQFNEYAQQAHLNALPNATVGAAILRAVLERLSPSSHLFPASVWSEWFQHQLPLLLPFVTRTTLARLNTNVSCDSYQAV</sequence>
<dbReference type="RefSeq" id="XP_020862161.1">
    <property type="nucleotide sequence ID" value="XM_021006502.1"/>
</dbReference>
<proteinExistence type="predicted"/>
<dbReference type="GeneID" id="110221833"/>
<accession>A0A6P5M1N4</accession>
<feature type="chain" id="PRO_5027684646" evidence="1">
    <location>
        <begin position="28"/>
        <end position="2555"/>
    </location>
</feature>
<evidence type="ECO:0000313" key="3">
    <source>
        <dbReference type="RefSeq" id="XP_020862161.1"/>
    </source>
</evidence>
<name>A0A6P5M1N4_PHACI</name>
<feature type="signal peptide" evidence="1">
    <location>
        <begin position="1"/>
        <end position="27"/>
    </location>
</feature>
<reference evidence="3" key="1">
    <citation type="submission" date="2025-08" db="UniProtKB">
        <authorList>
            <consortium name="RefSeq"/>
        </authorList>
    </citation>
    <scope>IDENTIFICATION</scope>
    <source>
        <tissue evidence="3">Spleen</tissue>
    </source>
</reference>
<organism evidence="2 3">
    <name type="scientific">Phascolarctos cinereus</name>
    <name type="common">Koala</name>
    <dbReference type="NCBI Taxonomy" id="38626"/>
    <lineage>
        <taxon>Eukaryota</taxon>
        <taxon>Metazoa</taxon>
        <taxon>Chordata</taxon>
        <taxon>Craniata</taxon>
        <taxon>Vertebrata</taxon>
        <taxon>Euteleostomi</taxon>
        <taxon>Mammalia</taxon>
        <taxon>Metatheria</taxon>
        <taxon>Diprotodontia</taxon>
        <taxon>Phascolarctidae</taxon>
        <taxon>Phascolarctos</taxon>
    </lineage>
</organism>
<keyword evidence="1" id="KW-0732">Signal</keyword>
<dbReference type="KEGG" id="pcw:110221833"/>
<evidence type="ECO:0000313" key="2">
    <source>
        <dbReference type="Proteomes" id="UP000515140"/>
    </source>
</evidence>
<gene>
    <name evidence="3" type="primary">LOC110221833</name>
</gene>
<dbReference type="InParanoid" id="A0A6P5M1N4"/>
<dbReference type="Proteomes" id="UP000515140">
    <property type="component" value="Unplaced"/>
</dbReference>
<keyword evidence="2" id="KW-1185">Reference proteome</keyword>
<protein>
    <submittedName>
        <fullName evidence="3">Uncharacterized protein LOC110221833</fullName>
    </submittedName>
</protein>
<evidence type="ECO:0000256" key="1">
    <source>
        <dbReference type="SAM" id="SignalP"/>
    </source>
</evidence>